<dbReference type="Gene3D" id="2.60.40.10">
    <property type="entry name" value="Immunoglobulins"/>
    <property type="match status" value="1"/>
</dbReference>
<proteinExistence type="predicted"/>
<dbReference type="AlphaFoldDB" id="A0A5E4CQA3"/>
<dbReference type="PANTHER" id="PTHR15425:SF0">
    <property type="entry name" value="CD160 ANTIGEN"/>
    <property type="match status" value="1"/>
</dbReference>
<comment type="caution">
    <text evidence="1">The sequence shown here is derived from an EMBL/GenBank/DDBJ whole genome shotgun (WGS) entry which is preliminary data.</text>
</comment>
<name>A0A5E4CQA3_MARMO</name>
<organism evidence="1 2">
    <name type="scientific">Marmota monax</name>
    <name type="common">Woodchuck</name>
    <dbReference type="NCBI Taxonomy" id="9995"/>
    <lineage>
        <taxon>Eukaryota</taxon>
        <taxon>Metazoa</taxon>
        <taxon>Chordata</taxon>
        <taxon>Craniata</taxon>
        <taxon>Vertebrata</taxon>
        <taxon>Euteleostomi</taxon>
        <taxon>Mammalia</taxon>
        <taxon>Eutheria</taxon>
        <taxon>Euarchontoglires</taxon>
        <taxon>Glires</taxon>
        <taxon>Rodentia</taxon>
        <taxon>Sciuromorpha</taxon>
        <taxon>Sciuridae</taxon>
        <taxon>Xerinae</taxon>
        <taxon>Marmotini</taxon>
        <taxon>Marmota</taxon>
    </lineage>
</organism>
<dbReference type="SUPFAM" id="SSF48726">
    <property type="entry name" value="Immunoglobulin"/>
    <property type="match status" value="1"/>
</dbReference>
<dbReference type="GO" id="GO:0004888">
    <property type="term" value="F:transmembrane signaling receptor activity"/>
    <property type="evidence" value="ECO:0007669"/>
    <property type="project" value="InterPro"/>
</dbReference>
<protein>
    <recommendedName>
        <fullName evidence="3">Ig-like domain-containing protein</fullName>
    </recommendedName>
</protein>
<accession>A0A5E4CQA3</accession>
<sequence length="219" mass="24434">MTYLTYVPASVCPGELKAKDISKTDINFKFPRLLTMWRTLAAPGRGCCALVILMTIVDMQPAGGLHITSSASQHGEQLTFICTLWHKREEAEGFIVFLCKDRSWNCSSEVSLKQLRPKRDPEMDDVSEKSSQLVYTINRVTPGDIGTYQCCARSQKLGLHLQGHFFSVLVTETGNYTVTGLKQRTHPEVSQSGGALSSGLPQEQPWFWLFTSLVAFRAL</sequence>
<evidence type="ECO:0000313" key="2">
    <source>
        <dbReference type="Proteomes" id="UP000335636"/>
    </source>
</evidence>
<dbReference type="EMBL" id="CABDUW010001781">
    <property type="protein sequence ID" value="VTJ83957.1"/>
    <property type="molecule type" value="Genomic_DNA"/>
</dbReference>
<evidence type="ECO:0000313" key="1">
    <source>
        <dbReference type="EMBL" id="VTJ83957.1"/>
    </source>
</evidence>
<reference evidence="1" key="1">
    <citation type="submission" date="2019-04" db="EMBL/GenBank/DDBJ databases">
        <authorList>
            <person name="Alioto T."/>
            <person name="Alioto T."/>
        </authorList>
    </citation>
    <scope>NUCLEOTIDE SEQUENCE [LARGE SCALE GENOMIC DNA]</scope>
</reference>
<dbReference type="Proteomes" id="UP000335636">
    <property type="component" value="Unassembled WGS sequence"/>
</dbReference>
<dbReference type="PANTHER" id="PTHR15425">
    <property type="entry name" value="CD160 ANTIGEN"/>
    <property type="match status" value="1"/>
</dbReference>
<dbReference type="CDD" id="cd21392">
    <property type="entry name" value="IgC2_CD160"/>
    <property type="match status" value="1"/>
</dbReference>
<dbReference type="GO" id="GO:0002819">
    <property type="term" value="P:regulation of adaptive immune response"/>
    <property type="evidence" value="ECO:0007669"/>
    <property type="project" value="InterPro"/>
</dbReference>
<keyword evidence="2" id="KW-1185">Reference proteome</keyword>
<dbReference type="GO" id="GO:0005886">
    <property type="term" value="C:plasma membrane"/>
    <property type="evidence" value="ECO:0007669"/>
    <property type="project" value="TreeGrafter"/>
</dbReference>
<dbReference type="InterPro" id="IPR036179">
    <property type="entry name" value="Ig-like_dom_sf"/>
</dbReference>
<evidence type="ECO:0008006" key="3">
    <source>
        <dbReference type="Google" id="ProtNLM"/>
    </source>
</evidence>
<dbReference type="InterPro" id="IPR013783">
    <property type="entry name" value="Ig-like_fold"/>
</dbReference>
<gene>
    <name evidence="1" type="ORF">MONAX_5E028424</name>
</gene>
<dbReference type="InterPro" id="IPR042385">
    <property type="entry name" value="CD160"/>
</dbReference>